<accession>A0A2U8QXT6</accession>
<evidence type="ECO:0000256" key="1">
    <source>
        <dbReference type="SAM" id="SignalP"/>
    </source>
</evidence>
<feature type="signal peptide" evidence="1">
    <location>
        <begin position="1"/>
        <end position="30"/>
    </location>
</feature>
<dbReference type="OrthoDB" id="1236981at2"/>
<dbReference type="AlphaFoldDB" id="A0A2U8QXT6"/>
<feature type="chain" id="PRO_5015885740" evidence="1">
    <location>
        <begin position="31"/>
        <end position="237"/>
    </location>
</feature>
<dbReference type="EMBL" id="CP029463">
    <property type="protein sequence ID" value="AWM14879.1"/>
    <property type="molecule type" value="Genomic_DNA"/>
</dbReference>
<gene>
    <name evidence="2" type="ORF">DI487_14125</name>
</gene>
<proteinExistence type="predicted"/>
<organism evidence="2 3">
    <name type="scientific">Flavobacterium sediminis</name>
    <dbReference type="NCBI Taxonomy" id="2201181"/>
    <lineage>
        <taxon>Bacteria</taxon>
        <taxon>Pseudomonadati</taxon>
        <taxon>Bacteroidota</taxon>
        <taxon>Flavobacteriia</taxon>
        <taxon>Flavobacteriales</taxon>
        <taxon>Flavobacteriaceae</taxon>
        <taxon>Flavobacterium</taxon>
    </lineage>
</organism>
<dbReference type="KEGG" id="fse:DI487_14125"/>
<sequence length="237" mass="25343">MKTVTIPSFLKIKNAFSLFFIILMVSGLQAQCPGSTERIYATSDNWTSLGGFLSNGINGFDHNPSTASEITTLVGLLGMGGGNYDLHFDQTFPAGTPVSIKMGKQYSGLSLISGFLVYGLDDNGNTIGSGTSVDAGLISLLSADSAFEFTFIPNNTSGDQPFAGVRIYFGGALALADTYKVYEAYVKQPSTTMDCTSFQFDSYDDDNNGVDDLNDGIQPTDPYVKKGVMDLFYGSKS</sequence>
<evidence type="ECO:0000313" key="3">
    <source>
        <dbReference type="Proteomes" id="UP000245429"/>
    </source>
</evidence>
<keyword evidence="1" id="KW-0732">Signal</keyword>
<reference evidence="2 3" key="1">
    <citation type="submission" date="2018-05" db="EMBL/GenBank/DDBJ databases">
        <title>Flavobacterium sp. MEBiC07310.</title>
        <authorList>
            <person name="Baek K."/>
        </authorList>
    </citation>
    <scope>NUCLEOTIDE SEQUENCE [LARGE SCALE GENOMIC DNA]</scope>
    <source>
        <strain evidence="2 3">MEBiC07310</strain>
    </source>
</reference>
<name>A0A2U8QXT6_9FLAO</name>
<keyword evidence="3" id="KW-1185">Reference proteome</keyword>
<dbReference type="Proteomes" id="UP000245429">
    <property type="component" value="Chromosome"/>
</dbReference>
<evidence type="ECO:0000313" key="2">
    <source>
        <dbReference type="EMBL" id="AWM14879.1"/>
    </source>
</evidence>
<protein>
    <submittedName>
        <fullName evidence="2">Uncharacterized protein</fullName>
    </submittedName>
</protein>
<dbReference type="RefSeq" id="WP_109570217.1">
    <property type="nucleotide sequence ID" value="NZ_CP029463.1"/>
</dbReference>